<name>A0A9D4GIX5_DREPO</name>
<dbReference type="EMBL" id="JAIWYP010000005">
    <property type="protein sequence ID" value="KAH3816254.1"/>
    <property type="molecule type" value="Genomic_DNA"/>
</dbReference>
<sequence>MFFVHCKGIIVVLHGDCRQGGDLQIVNPLTRKCAKYKSHCGHSSRRADVK</sequence>
<reference evidence="1" key="2">
    <citation type="submission" date="2020-11" db="EMBL/GenBank/DDBJ databases">
        <authorList>
            <person name="McCartney M.A."/>
            <person name="Auch B."/>
            <person name="Kono T."/>
            <person name="Mallez S."/>
            <person name="Becker A."/>
            <person name="Gohl D.M."/>
            <person name="Silverstein K.A.T."/>
            <person name="Koren S."/>
            <person name="Bechman K.B."/>
            <person name="Herman A."/>
            <person name="Abrahante J.E."/>
            <person name="Garbe J."/>
        </authorList>
    </citation>
    <scope>NUCLEOTIDE SEQUENCE</scope>
    <source>
        <strain evidence="1">Duluth1</strain>
        <tissue evidence="1">Whole animal</tissue>
    </source>
</reference>
<proteinExistence type="predicted"/>
<dbReference type="AlphaFoldDB" id="A0A9D4GIX5"/>
<gene>
    <name evidence="1" type="ORF">DPMN_117767</name>
</gene>
<dbReference type="Proteomes" id="UP000828390">
    <property type="component" value="Unassembled WGS sequence"/>
</dbReference>
<evidence type="ECO:0000313" key="2">
    <source>
        <dbReference type="Proteomes" id="UP000828390"/>
    </source>
</evidence>
<organism evidence="1 2">
    <name type="scientific">Dreissena polymorpha</name>
    <name type="common">Zebra mussel</name>
    <name type="synonym">Mytilus polymorpha</name>
    <dbReference type="NCBI Taxonomy" id="45954"/>
    <lineage>
        <taxon>Eukaryota</taxon>
        <taxon>Metazoa</taxon>
        <taxon>Spiralia</taxon>
        <taxon>Lophotrochozoa</taxon>
        <taxon>Mollusca</taxon>
        <taxon>Bivalvia</taxon>
        <taxon>Autobranchia</taxon>
        <taxon>Heteroconchia</taxon>
        <taxon>Euheterodonta</taxon>
        <taxon>Imparidentia</taxon>
        <taxon>Neoheterodontei</taxon>
        <taxon>Myida</taxon>
        <taxon>Dreissenoidea</taxon>
        <taxon>Dreissenidae</taxon>
        <taxon>Dreissena</taxon>
    </lineage>
</organism>
<protein>
    <submittedName>
        <fullName evidence="1">Uncharacterized protein</fullName>
    </submittedName>
</protein>
<reference evidence="1" key="1">
    <citation type="journal article" date="2019" name="bioRxiv">
        <title>The Genome of the Zebra Mussel, Dreissena polymorpha: A Resource for Invasive Species Research.</title>
        <authorList>
            <person name="McCartney M.A."/>
            <person name="Auch B."/>
            <person name="Kono T."/>
            <person name="Mallez S."/>
            <person name="Zhang Y."/>
            <person name="Obille A."/>
            <person name="Becker A."/>
            <person name="Abrahante J.E."/>
            <person name="Garbe J."/>
            <person name="Badalamenti J.P."/>
            <person name="Herman A."/>
            <person name="Mangelson H."/>
            <person name="Liachko I."/>
            <person name="Sullivan S."/>
            <person name="Sone E.D."/>
            <person name="Koren S."/>
            <person name="Silverstein K.A.T."/>
            <person name="Beckman K.B."/>
            <person name="Gohl D.M."/>
        </authorList>
    </citation>
    <scope>NUCLEOTIDE SEQUENCE</scope>
    <source>
        <strain evidence="1">Duluth1</strain>
        <tissue evidence="1">Whole animal</tissue>
    </source>
</reference>
<evidence type="ECO:0000313" key="1">
    <source>
        <dbReference type="EMBL" id="KAH3816254.1"/>
    </source>
</evidence>
<accession>A0A9D4GIX5</accession>
<keyword evidence="2" id="KW-1185">Reference proteome</keyword>
<comment type="caution">
    <text evidence="1">The sequence shown here is derived from an EMBL/GenBank/DDBJ whole genome shotgun (WGS) entry which is preliminary data.</text>
</comment>